<protein>
    <recommendedName>
        <fullName evidence="3">DUF4259 domain-containing protein</fullName>
    </recommendedName>
</protein>
<sequence>MLGTLMSTPDGATSSFATVRLLVHTGSRSAELHLLDILRPTPSTILSGPLDGALTPVRLGFLVRVPDIRWSMRHRRPGQRRSLSVAGARMPHNRSWEGYVGSWDSGPFDNDTAADWCGDLDKADATERPALVRKALHGAAVEQDYLDSDIACEAIAAAAIVAAHLPGGQPVTSPYAPEVLRSGGRLDLPGDLPALAASALERIMSADSEWHDLWQEAYADDDNPAFDTVRELRRTLTARSGTDGSAGRPDHDSVR</sequence>
<gene>
    <name evidence="1" type="ORF">Vse01_16840</name>
</gene>
<reference evidence="1" key="1">
    <citation type="submission" date="2021-01" db="EMBL/GenBank/DDBJ databases">
        <title>Whole genome shotgun sequence of Verrucosispora sediminis NBRC 107745.</title>
        <authorList>
            <person name="Komaki H."/>
            <person name="Tamura T."/>
        </authorList>
    </citation>
    <scope>NUCLEOTIDE SEQUENCE</scope>
    <source>
        <strain evidence="1">NBRC 107745</strain>
    </source>
</reference>
<dbReference type="AlphaFoldDB" id="A0A9W5UP92"/>
<dbReference type="Proteomes" id="UP000607311">
    <property type="component" value="Unassembled WGS sequence"/>
</dbReference>
<comment type="caution">
    <text evidence="1">The sequence shown here is derived from an EMBL/GenBank/DDBJ whole genome shotgun (WGS) entry which is preliminary data.</text>
</comment>
<name>A0A9W5UP92_9ACTN</name>
<evidence type="ECO:0000313" key="1">
    <source>
        <dbReference type="EMBL" id="GIJ32536.1"/>
    </source>
</evidence>
<evidence type="ECO:0008006" key="3">
    <source>
        <dbReference type="Google" id="ProtNLM"/>
    </source>
</evidence>
<dbReference type="InterPro" id="IPR025355">
    <property type="entry name" value="DUF4259"/>
</dbReference>
<dbReference type="EMBL" id="BOPD01000010">
    <property type="protein sequence ID" value="GIJ32536.1"/>
    <property type="molecule type" value="Genomic_DNA"/>
</dbReference>
<organism evidence="1 2">
    <name type="scientific">Micromonospora sediminimaris</name>
    <dbReference type="NCBI Taxonomy" id="547162"/>
    <lineage>
        <taxon>Bacteria</taxon>
        <taxon>Bacillati</taxon>
        <taxon>Actinomycetota</taxon>
        <taxon>Actinomycetes</taxon>
        <taxon>Micromonosporales</taxon>
        <taxon>Micromonosporaceae</taxon>
        <taxon>Micromonospora</taxon>
    </lineage>
</organism>
<evidence type="ECO:0000313" key="2">
    <source>
        <dbReference type="Proteomes" id="UP000607311"/>
    </source>
</evidence>
<keyword evidence="2" id="KW-1185">Reference proteome</keyword>
<accession>A0A9W5UP92</accession>
<proteinExistence type="predicted"/>
<dbReference type="Pfam" id="PF14078">
    <property type="entry name" value="DUF4259"/>
    <property type="match status" value="1"/>
</dbReference>